<accession>A0AAJ1X6Z0</accession>
<protein>
    <submittedName>
        <fullName evidence="1">Uncharacterized protein</fullName>
    </submittedName>
</protein>
<sequence>GHVRVYMPQEAETMVACAEAMALFATELEQFYADFEALHAHYLERLATVSKREFWDKEITLHPDPTTLFAAT</sequence>
<dbReference type="RefSeq" id="WP_317627585.1">
    <property type="nucleotide sequence ID" value="NZ_JANFFA010000012.1"/>
</dbReference>
<dbReference type="EMBL" id="JANFFA010000012">
    <property type="protein sequence ID" value="MDQ2095961.1"/>
    <property type="molecule type" value="Genomic_DNA"/>
</dbReference>
<proteinExistence type="predicted"/>
<name>A0AAJ1X6Z0_9RHOB</name>
<reference evidence="1" key="2">
    <citation type="submission" date="2023-04" db="EMBL/GenBank/DDBJ databases">
        <title>'Rhodoalgimonas zhirmunskyi' gen. nov., isolated from a red alga.</title>
        <authorList>
            <person name="Nedashkovskaya O.I."/>
            <person name="Otstavnykh N.Y."/>
            <person name="Bystritskaya E.P."/>
            <person name="Balabanova L.A."/>
            <person name="Isaeva M.P."/>
        </authorList>
    </citation>
    <scope>NUCLEOTIDE SEQUENCE</scope>
    <source>
        <strain evidence="1">10Alg 79</strain>
    </source>
</reference>
<evidence type="ECO:0000313" key="1">
    <source>
        <dbReference type="EMBL" id="MDQ2095961.1"/>
    </source>
</evidence>
<reference evidence="1" key="1">
    <citation type="submission" date="2022-07" db="EMBL/GenBank/DDBJ databases">
        <authorList>
            <person name="Otstavnykh N."/>
            <person name="Isaeva M."/>
            <person name="Bystritskaya E."/>
        </authorList>
    </citation>
    <scope>NUCLEOTIDE SEQUENCE</scope>
    <source>
        <strain evidence="1">10Alg 79</strain>
    </source>
</reference>
<evidence type="ECO:0000313" key="2">
    <source>
        <dbReference type="Proteomes" id="UP001227162"/>
    </source>
</evidence>
<organism evidence="1 2">
    <name type="scientific">Rhodalgimonas zhirmunskyi</name>
    <dbReference type="NCBI Taxonomy" id="2964767"/>
    <lineage>
        <taxon>Bacteria</taxon>
        <taxon>Pseudomonadati</taxon>
        <taxon>Pseudomonadota</taxon>
        <taxon>Alphaproteobacteria</taxon>
        <taxon>Rhodobacterales</taxon>
        <taxon>Roseobacteraceae</taxon>
        <taxon>Rhodalgimonas</taxon>
    </lineage>
</organism>
<comment type="caution">
    <text evidence="1">The sequence shown here is derived from an EMBL/GenBank/DDBJ whole genome shotgun (WGS) entry which is preliminary data.</text>
</comment>
<gene>
    <name evidence="1" type="ORF">NOI20_17740</name>
</gene>
<dbReference type="Proteomes" id="UP001227162">
    <property type="component" value="Unassembled WGS sequence"/>
</dbReference>
<feature type="non-terminal residue" evidence="1">
    <location>
        <position position="1"/>
    </location>
</feature>
<keyword evidence="2" id="KW-1185">Reference proteome</keyword>
<dbReference type="AlphaFoldDB" id="A0AAJ1X6Z0"/>